<evidence type="ECO:0000313" key="2">
    <source>
        <dbReference type="EMBL" id="BAH40829.1"/>
    </source>
</evidence>
<gene>
    <name evidence="2" type="ordered locus">GAU_3787</name>
</gene>
<evidence type="ECO:0000313" key="3">
    <source>
        <dbReference type="Proteomes" id="UP000002209"/>
    </source>
</evidence>
<name>C1AEA2_GEMAT</name>
<dbReference type="AlphaFoldDB" id="C1AEA2"/>
<dbReference type="RefSeq" id="WP_015895596.1">
    <property type="nucleotide sequence ID" value="NC_012489.1"/>
</dbReference>
<feature type="transmembrane region" description="Helical" evidence="1">
    <location>
        <begin position="34"/>
        <end position="54"/>
    </location>
</feature>
<keyword evidence="1" id="KW-0812">Transmembrane</keyword>
<dbReference type="STRING" id="379066.GAU_3787"/>
<protein>
    <submittedName>
        <fullName evidence="2">Hypothetical membrane protein</fullName>
    </submittedName>
</protein>
<feature type="transmembrane region" description="Helical" evidence="1">
    <location>
        <begin position="6"/>
        <end position="27"/>
    </location>
</feature>
<keyword evidence="3" id="KW-1185">Reference proteome</keyword>
<dbReference type="eggNOG" id="ENOG5030P9E">
    <property type="taxonomic scope" value="Bacteria"/>
</dbReference>
<organism evidence="2 3">
    <name type="scientific">Gemmatimonas aurantiaca (strain DSM 14586 / JCM 11422 / NBRC 100505 / T-27)</name>
    <dbReference type="NCBI Taxonomy" id="379066"/>
    <lineage>
        <taxon>Bacteria</taxon>
        <taxon>Pseudomonadati</taxon>
        <taxon>Gemmatimonadota</taxon>
        <taxon>Gemmatimonadia</taxon>
        <taxon>Gemmatimonadales</taxon>
        <taxon>Gemmatimonadaceae</taxon>
        <taxon>Gemmatimonas</taxon>
    </lineage>
</organism>
<dbReference type="OrthoDB" id="9835886at2"/>
<feature type="transmembrane region" description="Helical" evidence="1">
    <location>
        <begin position="60"/>
        <end position="81"/>
    </location>
</feature>
<proteinExistence type="predicted"/>
<sequence length="149" mass="16576">MTFLHVNVMWAIVLFGVLLWTTVCVVLNAALRRGMGIMGLVLSYAVLAWMVFDLPLVEALITWSLFAVLGGMLTSVYELWARRRYAGTGRRPRPILRLTGLILWPAMVPDAFGLMLNDAGIIPADERSETHQEDTLRITGEMTAASKRG</sequence>
<accession>C1AEA2</accession>
<dbReference type="Proteomes" id="UP000002209">
    <property type="component" value="Chromosome"/>
</dbReference>
<reference evidence="3" key="1">
    <citation type="submission" date="2006-03" db="EMBL/GenBank/DDBJ databases">
        <title>Complete genome sequence of Gemmatimonas aurantiaca T-27 that represents a novel phylum Gemmatimonadetes.</title>
        <authorList>
            <person name="Takasaki K."/>
            <person name="Ichikawa N."/>
            <person name="Miura H."/>
            <person name="Matsushita S."/>
            <person name="Watanabe Y."/>
            <person name="Oguchi A."/>
            <person name="Ankai A."/>
            <person name="Yashiro I."/>
            <person name="Takahashi M."/>
            <person name="Terui Y."/>
            <person name="Fukui S."/>
            <person name="Yokoyama H."/>
            <person name="Tanikawa S."/>
            <person name="Hanada S."/>
            <person name="Kamagata Y."/>
            <person name="Fujita N."/>
        </authorList>
    </citation>
    <scope>NUCLEOTIDE SEQUENCE [LARGE SCALE GENOMIC DNA]</scope>
    <source>
        <strain evidence="3">T-27 / DSM 14586 / JCM 11422 / NBRC 100505</strain>
    </source>
</reference>
<dbReference type="KEGG" id="gau:GAU_3787"/>
<dbReference type="HOGENOM" id="CLU_1747001_0_0_0"/>
<dbReference type="EMBL" id="AP009153">
    <property type="protein sequence ID" value="BAH40829.1"/>
    <property type="molecule type" value="Genomic_DNA"/>
</dbReference>
<keyword evidence="1" id="KW-0472">Membrane</keyword>
<keyword evidence="1" id="KW-1133">Transmembrane helix</keyword>
<evidence type="ECO:0000256" key="1">
    <source>
        <dbReference type="SAM" id="Phobius"/>
    </source>
</evidence>